<protein>
    <submittedName>
        <fullName evidence="2">Putative multidrug resistance protein</fullName>
    </submittedName>
</protein>
<reference evidence="2" key="1">
    <citation type="journal article" date="2019" name="Sci. Rep.">
        <title>Draft genome of Tanacetum cinerariifolium, the natural source of mosquito coil.</title>
        <authorList>
            <person name="Yamashiro T."/>
            <person name="Shiraishi A."/>
            <person name="Satake H."/>
            <person name="Nakayama K."/>
        </authorList>
    </citation>
    <scope>NUCLEOTIDE SEQUENCE</scope>
</reference>
<dbReference type="InterPro" id="IPR003439">
    <property type="entry name" value="ABC_transporter-like_ATP-bd"/>
</dbReference>
<sequence length="265" mass="29254">MEPTRPIGISRAGFLVSSPKVATPSNPYAKKRTDEAFKTSRIPNGAKGVKLAAFPFLKEARTQINIDTPTAIGPKWLNPSAKDVTFIRKSLGSWLHNVAKYEVHERATLAPAATYSYRMFPQKIAHFDPLPSSNLLSMKDGYDTVCGERGTQLSGGQKQRIAIARAILKNPAILLLDEATSALDVRSEIIVQDALEKTMVGRTCVIIAHRLSTIQRSNKILVIDNGIVVEEGSHHDLLAKRKKSAYFSLFNLHQQSYTSNKEDPS</sequence>
<dbReference type="PANTHER" id="PTHR24222:SF79">
    <property type="entry name" value="ATP BINDING CASSETTE SUBFAMILY B"/>
    <property type="match status" value="1"/>
</dbReference>
<evidence type="ECO:0000313" key="2">
    <source>
        <dbReference type="EMBL" id="GEU51384.1"/>
    </source>
</evidence>
<dbReference type="PANTHER" id="PTHR24222">
    <property type="entry name" value="ABC TRANSPORTER B FAMILY"/>
    <property type="match status" value="1"/>
</dbReference>
<name>A0A6L2KU25_TANCI</name>
<organism evidence="2">
    <name type="scientific">Tanacetum cinerariifolium</name>
    <name type="common">Dalmatian daisy</name>
    <name type="synonym">Chrysanthemum cinerariifolium</name>
    <dbReference type="NCBI Taxonomy" id="118510"/>
    <lineage>
        <taxon>Eukaryota</taxon>
        <taxon>Viridiplantae</taxon>
        <taxon>Streptophyta</taxon>
        <taxon>Embryophyta</taxon>
        <taxon>Tracheophyta</taxon>
        <taxon>Spermatophyta</taxon>
        <taxon>Magnoliopsida</taxon>
        <taxon>eudicotyledons</taxon>
        <taxon>Gunneridae</taxon>
        <taxon>Pentapetalae</taxon>
        <taxon>asterids</taxon>
        <taxon>campanulids</taxon>
        <taxon>Asterales</taxon>
        <taxon>Asteraceae</taxon>
        <taxon>Asteroideae</taxon>
        <taxon>Anthemideae</taxon>
        <taxon>Anthemidinae</taxon>
        <taxon>Tanacetum</taxon>
    </lineage>
</organism>
<proteinExistence type="predicted"/>
<dbReference type="SUPFAM" id="SSF52540">
    <property type="entry name" value="P-loop containing nucleoside triphosphate hydrolases"/>
    <property type="match status" value="1"/>
</dbReference>
<dbReference type="PROSITE" id="PS50893">
    <property type="entry name" value="ABC_TRANSPORTER_2"/>
    <property type="match status" value="1"/>
</dbReference>
<comment type="caution">
    <text evidence="2">The sequence shown here is derived from an EMBL/GenBank/DDBJ whole genome shotgun (WGS) entry which is preliminary data.</text>
</comment>
<dbReference type="InterPro" id="IPR017871">
    <property type="entry name" value="ABC_transporter-like_CS"/>
</dbReference>
<accession>A0A6L2KU25</accession>
<dbReference type="EMBL" id="BKCJ010002858">
    <property type="protein sequence ID" value="GEU51384.1"/>
    <property type="molecule type" value="Genomic_DNA"/>
</dbReference>
<dbReference type="GO" id="GO:0042626">
    <property type="term" value="F:ATPase-coupled transmembrane transporter activity"/>
    <property type="evidence" value="ECO:0007669"/>
    <property type="project" value="TreeGrafter"/>
</dbReference>
<dbReference type="GO" id="GO:0016887">
    <property type="term" value="F:ATP hydrolysis activity"/>
    <property type="evidence" value="ECO:0007669"/>
    <property type="project" value="InterPro"/>
</dbReference>
<dbReference type="Pfam" id="PF00005">
    <property type="entry name" value="ABC_tran"/>
    <property type="match status" value="1"/>
</dbReference>
<dbReference type="GO" id="GO:0005886">
    <property type="term" value="C:plasma membrane"/>
    <property type="evidence" value="ECO:0007669"/>
    <property type="project" value="TreeGrafter"/>
</dbReference>
<dbReference type="InterPro" id="IPR039421">
    <property type="entry name" value="Type_1_exporter"/>
</dbReference>
<dbReference type="AlphaFoldDB" id="A0A6L2KU25"/>
<dbReference type="InterPro" id="IPR027417">
    <property type="entry name" value="P-loop_NTPase"/>
</dbReference>
<feature type="domain" description="ABC transporter" evidence="1">
    <location>
        <begin position="31"/>
        <end position="250"/>
    </location>
</feature>
<dbReference type="PROSITE" id="PS00211">
    <property type="entry name" value="ABC_TRANSPORTER_1"/>
    <property type="match status" value="1"/>
</dbReference>
<evidence type="ECO:0000259" key="1">
    <source>
        <dbReference type="PROSITE" id="PS50893"/>
    </source>
</evidence>
<gene>
    <name evidence="2" type="ORF">Tci_023362</name>
</gene>
<dbReference type="GO" id="GO:0005524">
    <property type="term" value="F:ATP binding"/>
    <property type="evidence" value="ECO:0007669"/>
    <property type="project" value="InterPro"/>
</dbReference>
<dbReference type="Gene3D" id="3.40.50.300">
    <property type="entry name" value="P-loop containing nucleotide triphosphate hydrolases"/>
    <property type="match status" value="1"/>
</dbReference>